<dbReference type="GO" id="GO:0030246">
    <property type="term" value="F:carbohydrate binding"/>
    <property type="evidence" value="ECO:0007669"/>
    <property type="project" value="InterPro"/>
</dbReference>
<dbReference type="InterPro" id="IPR000757">
    <property type="entry name" value="Beta-glucanase-like"/>
</dbReference>
<reference evidence="9 10" key="1">
    <citation type="journal article" date="2007" name="Nature">
        <title>Evolution of genes and genomes on the Drosophila phylogeny.</title>
        <authorList>
            <consortium name="Drosophila 12 Genomes Consortium"/>
            <person name="Clark A.G."/>
            <person name="Eisen M.B."/>
            <person name="Smith D.R."/>
            <person name="Bergman C.M."/>
            <person name="Oliver B."/>
            <person name="Markow T.A."/>
            <person name="Kaufman T.C."/>
            <person name="Kellis M."/>
            <person name="Gelbart W."/>
            <person name="Iyer V.N."/>
            <person name="Pollard D.A."/>
            <person name="Sackton T.B."/>
            <person name="Larracuente A.M."/>
            <person name="Singh N.D."/>
            <person name="Abad J.P."/>
            <person name="Abt D.N."/>
            <person name="Adryan B."/>
            <person name="Aguade M."/>
            <person name="Akashi H."/>
            <person name="Anderson W.W."/>
            <person name="Aquadro C.F."/>
            <person name="Ardell D.H."/>
            <person name="Arguello R."/>
            <person name="Artieri C.G."/>
            <person name="Barbash D.A."/>
            <person name="Barker D."/>
            <person name="Barsanti P."/>
            <person name="Batterham P."/>
            <person name="Batzoglou S."/>
            <person name="Begun D."/>
            <person name="Bhutkar A."/>
            <person name="Blanco E."/>
            <person name="Bosak S.A."/>
            <person name="Bradley R.K."/>
            <person name="Brand A.D."/>
            <person name="Brent M.R."/>
            <person name="Brooks A.N."/>
            <person name="Brown R.H."/>
            <person name="Butlin R.K."/>
            <person name="Caggese C."/>
            <person name="Calvi B.R."/>
            <person name="Bernardo de Carvalho A."/>
            <person name="Caspi A."/>
            <person name="Castrezana S."/>
            <person name="Celniker S.E."/>
            <person name="Chang J.L."/>
            <person name="Chapple C."/>
            <person name="Chatterji S."/>
            <person name="Chinwalla A."/>
            <person name="Civetta A."/>
            <person name="Clifton S.W."/>
            <person name="Comeron J.M."/>
            <person name="Costello J.C."/>
            <person name="Coyne J.A."/>
            <person name="Daub J."/>
            <person name="David R.G."/>
            <person name="Delcher A.L."/>
            <person name="Delehaunty K."/>
            <person name="Do C.B."/>
            <person name="Ebling H."/>
            <person name="Edwards K."/>
            <person name="Eickbush T."/>
            <person name="Evans J.D."/>
            <person name="Filipski A."/>
            <person name="Findeiss S."/>
            <person name="Freyhult E."/>
            <person name="Fulton L."/>
            <person name="Fulton R."/>
            <person name="Garcia A.C."/>
            <person name="Gardiner A."/>
            <person name="Garfield D.A."/>
            <person name="Garvin B.E."/>
            <person name="Gibson G."/>
            <person name="Gilbert D."/>
            <person name="Gnerre S."/>
            <person name="Godfrey J."/>
            <person name="Good R."/>
            <person name="Gotea V."/>
            <person name="Gravely B."/>
            <person name="Greenberg A.J."/>
            <person name="Griffiths-Jones S."/>
            <person name="Gross S."/>
            <person name="Guigo R."/>
            <person name="Gustafson E.A."/>
            <person name="Haerty W."/>
            <person name="Hahn M.W."/>
            <person name="Halligan D.L."/>
            <person name="Halpern A.L."/>
            <person name="Halter G.M."/>
            <person name="Han M.V."/>
            <person name="Heger A."/>
            <person name="Hillier L."/>
            <person name="Hinrichs A.S."/>
            <person name="Holmes I."/>
            <person name="Hoskins R.A."/>
            <person name="Hubisz M.J."/>
            <person name="Hultmark D."/>
            <person name="Huntley M.A."/>
            <person name="Jaffe D.B."/>
            <person name="Jagadeeshan S."/>
            <person name="Jeck W.R."/>
            <person name="Johnson J."/>
            <person name="Jones C.D."/>
            <person name="Jordan W.C."/>
            <person name="Karpen G.H."/>
            <person name="Kataoka E."/>
            <person name="Keightley P.D."/>
            <person name="Kheradpour P."/>
            <person name="Kirkness E.F."/>
            <person name="Koerich L.B."/>
            <person name="Kristiansen K."/>
            <person name="Kudrna D."/>
            <person name="Kulathinal R.J."/>
            <person name="Kumar S."/>
            <person name="Kwok R."/>
            <person name="Lander E."/>
            <person name="Langley C.H."/>
            <person name="Lapoint R."/>
            <person name="Lazzaro B.P."/>
            <person name="Lee S.J."/>
            <person name="Levesque L."/>
            <person name="Li R."/>
            <person name="Lin C.F."/>
            <person name="Lin M.F."/>
            <person name="Lindblad-Toh K."/>
            <person name="Llopart A."/>
            <person name="Long M."/>
            <person name="Low L."/>
            <person name="Lozovsky E."/>
            <person name="Lu J."/>
            <person name="Luo M."/>
            <person name="Machado C.A."/>
            <person name="Makalowski W."/>
            <person name="Marzo M."/>
            <person name="Matsuda M."/>
            <person name="Matzkin L."/>
            <person name="McAllister B."/>
            <person name="McBride C.S."/>
            <person name="McKernan B."/>
            <person name="McKernan K."/>
            <person name="Mendez-Lago M."/>
            <person name="Minx P."/>
            <person name="Mollenhauer M.U."/>
            <person name="Montooth K."/>
            <person name="Mount S.M."/>
            <person name="Mu X."/>
            <person name="Myers E."/>
            <person name="Negre B."/>
            <person name="Newfeld S."/>
            <person name="Nielsen R."/>
            <person name="Noor M.A."/>
            <person name="O'Grady P."/>
            <person name="Pachter L."/>
            <person name="Papaceit M."/>
            <person name="Parisi M.J."/>
            <person name="Parisi M."/>
            <person name="Parts L."/>
            <person name="Pedersen J.S."/>
            <person name="Pesole G."/>
            <person name="Phillippy A.M."/>
            <person name="Ponting C.P."/>
            <person name="Pop M."/>
            <person name="Porcelli D."/>
            <person name="Powell J.R."/>
            <person name="Prohaska S."/>
            <person name="Pruitt K."/>
            <person name="Puig M."/>
            <person name="Quesneville H."/>
            <person name="Ram K.R."/>
            <person name="Rand D."/>
            <person name="Rasmussen M.D."/>
            <person name="Reed L.K."/>
            <person name="Reenan R."/>
            <person name="Reily A."/>
            <person name="Remington K.A."/>
            <person name="Rieger T.T."/>
            <person name="Ritchie M.G."/>
            <person name="Robin C."/>
            <person name="Rogers Y.H."/>
            <person name="Rohde C."/>
            <person name="Rozas J."/>
            <person name="Rubenfield M.J."/>
            <person name="Ruiz A."/>
            <person name="Russo S."/>
            <person name="Salzberg S.L."/>
            <person name="Sanchez-Gracia A."/>
            <person name="Saranga D.J."/>
            <person name="Sato H."/>
            <person name="Schaeffer S.W."/>
            <person name="Schatz M.C."/>
            <person name="Schlenke T."/>
            <person name="Schwartz R."/>
            <person name="Segarra C."/>
            <person name="Singh R.S."/>
            <person name="Sirot L."/>
            <person name="Sirota M."/>
            <person name="Sisneros N.B."/>
            <person name="Smith C.D."/>
            <person name="Smith T.F."/>
            <person name="Spieth J."/>
            <person name="Stage D.E."/>
            <person name="Stark A."/>
            <person name="Stephan W."/>
            <person name="Strausberg R.L."/>
            <person name="Strempel S."/>
            <person name="Sturgill D."/>
            <person name="Sutton G."/>
            <person name="Sutton G.G."/>
            <person name="Tao W."/>
            <person name="Teichmann S."/>
            <person name="Tobari Y.N."/>
            <person name="Tomimura Y."/>
            <person name="Tsolas J.M."/>
            <person name="Valente V.L."/>
            <person name="Venter E."/>
            <person name="Venter J.C."/>
            <person name="Vicario S."/>
            <person name="Vieira F.G."/>
            <person name="Vilella A.J."/>
            <person name="Villasante A."/>
            <person name="Walenz B."/>
            <person name="Wang J."/>
            <person name="Wasserman M."/>
            <person name="Watts T."/>
            <person name="Wilson D."/>
            <person name="Wilson R.K."/>
            <person name="Wing R.A."/>
            <person name="Wolfner M.F."/>
            <person name="Wong A."/>
            <person name="Wong G.K."/>
            <person name="Wu C.I."/>
            <person name="Wu G."/>
            <person name="Yamamoto D."/>
            <person name="Yang H.P."/>
            <person name="Yang S.P."/>
            <person name="Yorke J.A."/>
            <person name="Yoshida K."/>
            <person name="Zdobnov E."/>
            <person name="Zhang P."/>
            <person name="Zhang Y."/>
            <person name="Zimin A.V."/>
            <person name="Baldwin J."/>
            <person name="Abdouelleil A."/>
            <person name="Abdulkadir J."/>
            <person name="Abebe A."/>
            <person name="Abera B."/>
            <person name="Abreu J."/>
            <person name="Acer S.C."/>
            <person name="Aftuck L."/>
            <person name="Alexander A."/>
            <person name="An P."/>
            <person name="Anderson E."/>
            <person name="Anderson S."/>
            <person name="Arachi H."/>
            <person name="Azer M."/>
            <person name="Bachantsang P."/>
            <person name="Barry A."/>
            <person name="Bayul T."/>
            <person name="Berlin A."/>
            <person name="Bessette D."/>
            <person name="Bloom T."/>
            <person name="Blye J."/>
            <person name="Boguslavskiy L."/>
            <person name="Bonnet C."/>
            <person name="Boukhgalter B."/>
            <person name="Bourzgui I."/>
            <person name="Brown A."/>
            <person name="Cahill P."/>
            <person name="Channer S."/>
            <person name="Cheshatsang Y."/>
            <person name="Chuda L."/>
            <person name="Citroen M."/>
            <person name="Collymore A."/>
            <person name="Cooke P."/>
            <person name="Costello M."/>
            <person name="D'Aco K."/>
            <person name="Daza R."/>
            <person name="De Haan G."/>
            <person name="DeGray S."/>
            <person name="DeMaso C."/>
            <person name="Dhargay N."/>
            <person name="Dooley K."/>
            <person name="Dooley E."/>
            <person name="Doricent M."/>
            <person name="Dorje P."/>
            <person name="Dorjee K."/>
            <person name="Dupes A."/>
            <person name="Elong R."/>
            <person name="Falk J."/>
            <person name="Farina A."/>
            <person name="Faro S."/>
            <person name="Ferguson D."/>
            <person name="Fisher S."/>
            <person name="Foley C.D."/>
            <person name="Franke A."/>
            <person name="Friedrich D."/>
            <person name="Gadbois L."/>
            <person name="Gearin G."/>
            <person name="Gearin C.R."/>
            <person name="Giannoukos G."/>
            <person name="Goode T."/>
            <person name="Graham J."/>
            <person name="Grandbois E."/>
            <person name="Grewal S."/>
            <person name="Gyaltsen K."/>
            <person name="Hafez N."/>
            <person name="Hagos B."/>
            <person name="Hall J."/>
            <person name="Henson C."/>
            <person name="Hollinger A."/>
            <person name="Honan T."/>
            <person name="Huard M.D."/>
            <person name="Hughes L."/>
            <person name="Hurhula B."/>
            <person name="Husby M.E."/>
            <person name="Kamat A."/>
            <person name="Kanga B."/>
            <person name="Kashin S."/>
            <person name="Khazanovich D."/>
            <person name="Kisner P."/>
            <person name="Lance K."/>
            <person name="Lara M."/>
            <person name="Lee W."/>
            <person name="Lennon N."/>
            <person name="Letendre F."/>
            <person name="LeVine R."/>
            <person name="Lipovsky A."/>
            <person name="Liu X."/>
            <person name="Liu J."/>
            <person name="Liu S."/>
            <person name="Lokyitsang T."/>
            <person name="Lokyitsang Y."/>
            <person name="Lubonja R."/>
            <person name="Lui A."/>
            <person name="MacDonald P."/>
            <person name="Magnisalis V."/>
            <person name="Maru K."/>
            <person name="Matthews C."/>
            <person name="McCusker W."/>
            <person name="McDonough S."/>
            <person name="Mehta T."/>
            <person name="Meldrim J."/>
            <person name="Meneus L."/>
            <person name="Mihai O."/>
            <person name="Mihalev A."/>
            <person name="Mihova T."/>
            <person name="Mittelman R."/>
            <person name="Mlenga V."/>
            <person name="Montmayeur A."/>
            <person name="Mulrain L."/>
            <person name="Navidi A."/>
            <person name="Naylor J."/>
            <person name="Negash T."/>
            <person name="Nguyen T."/>
            <person name="Nguyen N."/>
            <person name="Nicol R."/>
            <person name="Norbu C."/>
            <person name="Norbu N."/>
            <person name="Novod N."/>
            <person name="O'Neill B."/>
            <person name="Osman S."/>
            <person name="Markiewicz E."/>
            <person name="Oyono O.L."/>
            <person name="Patti C."/>
            <person name="Phunkhang P."/>
            <person name="Pierre F."/>
            <person name="Priest M."/>
            <person name="Raghuraman S."/>
            <person name="Rege F."/>
            <person name="Reyes R."/>
            <person name="Rise C."/>
            <person name="Rogov P."/>
            <person name="Ross K."/>
            <person name="Ryan E."/>
            <person name="Settipalli S."/>
            <person name="Shea T."/>
            <person name="Sherpa N."/>
            <person name="Shi L."/>
            <person name="Shih D."/>
            <person name="Sparrow T."/>
            <person name="Spaulding J."/>
            <person name="Stalker J."/>
            <person name="Stange-Thomann N."/>
            <person name="Stavropoulos S."/>
            <person name="Stone C."/>
            <person name="Strader C."/>
            <person name="Tesfaye S."/>
            <person name="Thomson T."/>
            <person name="Thoulutsang Y."/>
            <person name="Thoulutsang D."/>
            <person name="Topham K."/>
            <person name="Topping I."/>
            <person name="Tsamla T."/>
            <person name="Vassiliev H."/>
            <person name="Vo A."/>
            <person name="Wangchuk T."/>
            <person name="Wangdi T."/>
            <person name="Weiand M."/>
            <person name="Wilkinson J."/>
            <person name="Wilson A."/>
            <person name="Yadav S."/>
            <person name="Young G."/>
            <person name="Yu Q."/>
            <person name="Zembek L."/>
            <person name="Zhong D."/>
            <person name="Zimmer A."/>
            <person name="Zwirko Z."/>
            <person name="Jaffe D.B."/>
            <person name="Alvarez P."/>
            <person name="Brockman W."/>
            <person name="Butler J."/>
            <person name="Chin C."/>
            <person name="Gnerre S."/>
            <person name="Grabherr M."/>
            <person name="Kleber M."/>
            <person name="Mauceli E."/>
            <person name="MacCallum I."/>
        </authorList>
    </citation>
    <scope>NUCLEOTIDE SEQUENCE [LARGE SCALE GENOMIC DNA]</scope>
    <source>
        <strain evidence="10">Tucson 15010-1051.87</strain>
    </source>
</reference>
<protein>
    <recommendedName>
        <fullName evidence="11">GH16 domain-containing protein</fullName>
    </recommendedName>
</protein>
<feature type="domain" description="CBM39" evidence="8">
    <location>
        <begin position="28"/>
        <end position="127"/>
    </location>
</feature>
<evidence type="ECO:0000256" key="1">
    <source>
        <dbReference type="ARBA" id="ARBA00008781"/>
    </source>
</evidence>
<evidence type="ECO:0008006" key="11">
    <source>
        <dbReference type="Google" id="ProtNLM"/>
    </source>
</evidence>
<proteinExistence type="inferred from homology"/>
<dbReference type="GO" id="GO:0005975">
    <property type="term" value="P:carbohydrate metabolic process"/>
    <property type="evidence" value="ECO:0007669"/>
    <property type="project" value="InterPro"/>
</dbReference>
<name>B4LDA8_DROVI</name>
<keyword evidence="10" id="KW-1185">Reference proteome</keyword>
<dbReference type="GO" id="GO:0045087">
    <property type="term" value="P:innate immune response"/>
    <property type="evidence" value="ECO:0007669"/>
    <property type="project" value="UniProtKB-KW"/>
</dbReference>
<dbReference type="HOGENOM" id="CLU_019533_2_0_1"/>
<keyword evidence="6" id="KW-1133">Transmembrane helix</keyword>
<dbReference type="Proteomes" id="UP000008792">
    <property type="component" value="Unassembled WGS sequence"/>
</dbReference>
<dbReference type="InterPro" id="IPR050546">
    <property type="entry name" value="Glycosyl_Hydrlase_16"/>
</dbReference>
<dbReference type="Pfam" id="PF15886">
    <property type="entry name" value="CBM39"/>
    <property type="match status" value="1"/>
</dbReference>
<dbReference type="InterPro" id="IPR031756">
    <property type="entry name" value="BGBP_N"/>
</dbReference>
<dbReference type="InterPro" id="IPR013320">
    <property type="entry name" value="ConA-like_dom_sf"/>
</dbReference>
<dbReference type="EMBL" id="CH940647">
    <property type="protein sequence ID" value="EDW71015.2"/>
    <property type="molecule type" value="Genomic_DNA"/>
</dbReference>
<dbReference type="eggNOG" id="ENOG502RY3C">
    <property type="taxonomic scope" value="Eukaryota"/>
</dbReference>
<dbReference type="Gene3D" id="2.60.40.2140">
    <property type="entry name" value="Beta-1,3-glucan-recognition protein, N-terminal domain"/>
    <property type="match status" value="1"/>
</dbReference>
<dbReference type="PROSITE" id="PS51969">
    <property type="entry name" value="CBM39"/>
    <property type="match status" value="1"/>
</dbReference>
<evidence type="ECO:0000313" key="9">
    <source>
        <dbReference type="EMBL" id="EDW71015.2"/>
    </source>
</evidence>
<keyword evidence="3" id="KW-0732">Signal</keyword>
<evidence type="ECO:0000256" key="6">
    <source>
        <dbReference type="SAM" id="Phobius"/>
    </source>
</evidence>
<keyword evidence="2" id="KW-0399">Innate immunity</keyword>
<evidence type="ECO:0000256" key="2">
    <source>
        <dbReference type="ARBA" id="ARBA00022588"/>
    </source>
</evidence>
<keyword evidence="4" id="KW-0391">Immunity</keyword>
<dbReference type="Gene3D" id="2.60.120.200">
    <property type="match status" value="2"/>
</dbReference>
<dbReference type="AlphaFoldDB" id="B4LDA8"/>
<dbReference type="PANTHER" id="PTHR10963:SF60">
    <property type="entry name" value="GRAM-NEGATIVE BACTERIA-BINDING PROTEIN 1-RELATED"/>
    <property type="match status" value="1"/>
</dbReference>
<dbReference type="SUPFAM" id="SSF49899">
    <property type="entry name" value="Concanavalin A-like lectins/glucanases"/>
    <property type="match status" value="2"/>
</dbReference>
<evidence type="ECO:0000313" key="10">
    <source>
        <dbReference type="Proteomes" id="UP000008792"/>
    </source>
</evidence>
<dbReference type="STRING" id="7244.B4LDA8"/>
<gene>
    <name evidence="9" type="primary">Dvir\GJ11226</name>
    <name evidence="9" type="ORF">Dvir_GJ11226</name>
</gene>
<dbReference type="PROSITE" id="PS51762">
    <property type="entry name" value="GH16_2"/>
    <property type="match status" value="2"/>
</dbReference>
<keyword evidence="5" id="KW-0325">Glycoprotein</keyword>
<feature type="domain" description="GH16" evidence="7">
    <location>
        <begin position="714"/>
        <end position="1023"/>
    </location>
</feature>
<dbReference type="InParanoid" id="B4LDA8"/>
<sequence>MRAAKRLHTEKLLLLFFLCRSIVVIFSYKLPAALVEPLANGFRVSIPDDRGIKSVAFNVNRNRNFTDFEEGEFSAQVREPEDGRWQHDFERAALRAHDTLYIWTNVQHGNVIYRDKSLPQPVCQLSGKNLPTECSMSPYQHQNRETTTVKNDEVYKGSTSKSLSCAEQSETVMSPPPSQPLCKGQLIFEEEFENLNESRWLHDVRAPLDSTDAEFVLYDGKARVQGGQLIIEPRLWSSYRPDLHITNAHLDLSDRCTGTHNRQKECVLLTSGPLIMPPVVVPRLSTKESFGFKYGRVDIRARLPKGDWLIPLLLLEPLMESYGQTGYESGQLRVAMARGNDQLRLPHGKLIDGRTLFAGAVLSTEASQREDFMVQQRRSVHFGDDFHVYSLIWSSQSLRFSIDGQEYGELLTGFAESDLNPSWRRGGPMAPFDRMFYITLGLSVGGFGDFVDKLRTSSFEKPWINKHPQAKLQFWRSQEQWLPTWKQPKLLVDYVRVYLMIIVTYLTEDAAKKHISSNILVGIIVQMWIASHICHADLPVVAYKELFSDQFKPQKKYIYIYKNTSNNNSTHLLIFYFIFKMQFKCLLYLMGCFFALMYAFEKNDIEVIVKGKEVEINVHDDPELKTFFFSTDIGEECTSDYKFVHNHNANNTFVYKIDINKELRKDDTLSIFGIFETTDKVISKTYDLIIDESGRGVKQDIPQRSDCIKSETVVNFKEQPCSQVLVFKDDFDDQSLSGWTYEIRSRVLDPVPDQEFVAYMKNTKLNNGLLYLYANWVNDTHFHIAEGCTSKHNGDINKLMRQCGPLKLKGGVSIPPVHSAKLHSSFTFKYGRVEIRARLPIGDWLFPYLLLQPANTQSEDNYVNHLRIVYARGNKRLQDKNSLPIGGDVLFGSAVLWSQDGAREHMTIKRNLYNKQFGDKFHIYTLIWHKDRIIFKVDGLKYGTITHPDVLRTFDLNECFLVLGLTAGGGLNFPHDYLMPEQVKFMNGAVKATELFTEQAVRESWIQPNLVIDYVHVYTTHVNEE</sequence>
<evidence type="ECO:0000259" key="7">
    <source>
        <dbReference type="PROSITE" id="PS51762"/>
    </source>
</evidence>
<comment type="similarity">
    <text evidence="1">Belongs to the insect beta-1,3-glucan binding protein family.</text>
</comment>
<evidence type="ECO:0000256" key="3">
    <source>
        <dbReference type="ARBA" id="ARBA00022729"/>
    </source>
</evidence>
<feature type="domain" description="GH16" evidence="7">
    <location>
        <begin position="169"/>
        <end position="503"/>
    </location>
</feature>
<keyword evidence="6" id="KW-0812">Transmembrane</keyword>
<accession>B4LDA8</accession>
<dbReference type="InterPro" id="IPR043030">
    <property type="entry name" value="BGBP_N_sf"/>
</dbReference>
<dbReference type="GO" id="GO:0045088">
    <property type="term" value="P:regulation of innate immune response"/>
    <property type="evidence" value="ECO:0007669"/>
    <property type="project" value="UniProtKB-ARBA"/>
</dbReference>
<feature type="transmembrane region" description="Helical" evidence="6">
    <location>
        <begin position="12"/>
        <end position="30"/>
    </location>
</feature>
<dbReference type="PANTHER" id="PTHR10963">
    <property type="entry name" value="GLYCOSYL HYDROLASE-RELATED"/>
    <property type="match status" value="1"/>
</dbReference>
<dbReference type="GO" id="GO:0005576">
    <property type="term" value="C:extracellular region"/>
    <property type="evidence" value="ECO:0007669"/>
    <property type="project" value="UniProtKB-ARBA"/>
</dbReference>
<evidence type="ECO:0000259" key="8">
    <source>
        <dbReference type="PROSITE" id="PS51969"/>
    </source>
</evidence>
<dbReference type="GO" id="GO:0004553">
    <property type="term" value="F:hydrolase activity, hydrolyzing O-glycosyl compounds"/>
    <property type="evidence" value="ECO:0007669"/>
    <property type="project" value="InterPro"/>
</dbReference>
<dbReference type="FunFam" id="2.60.120.200:FF:000235">
    <property type="entry name" value="Beta-1,3-glucan-binding protein"/>
    <property type="match status" value="1"/>
</dbReference>
<organism evidence="9 10">
    <name type="scientific">Drosophila virilis</name>
    <name type="common">Fruit fly</name>
    <dbReference type="NCBI Taxonomy" id="7244"/>
    <lineage>
        <taxon>Eukaryota</taxon>
        <taxon>Metazoa</taxon>
        <taxon>Ecdysozoa</taxon>
        <taxon>Arthropoda</taxon>
        <taxon>Hexapoda</taxon>
        <taxon>Insecta</taxon>
        <taxon>Pterygota</taxon>
        <taxon>Neoptera</taxon>
        <taxon>Endopterygota</taxon>
        <taxon>Diptera</taxon>
        <taxon>Brachycera</taxon>
        <taxon>Muscomorpha</taxon>
        <taxon>Ephydroidea</taxon>
        <taxon>Drosophilidae</taxon>
        <taxon>Drosophila</taxon>
    </lineage>
</organism>
<dbReference type="OrthoDB" id="4781at2759"/>
<evidence type="ECO:0000256" key="5">
    <source>
        <dbReference type="ARBA" id="ARBA00023180"/>
    </source>
</evidence>
<keyword evidence="6" id="KW-0472">Membrane</keyword>
<evidence type="ECO:0000256" key="4">
    <source>
        <dbReference type="ARBA" id="ARBA00022859"/>
    </source>
</evidence>